<evidence type="ECO:0000259" key="6">
    <source>
        <dbReference type="Pfam" id="PF18029"/>
    </source>
</evidence>
<keyword evidence="8" id="KW-1185">Reference proteome</keyword>
<dbReference type="PANTHER" id="PTHR35908">
    <property type="entry name" value="HYPOTHETICAL FUSION PROTEIN"/>
    <property type="match status" value="1"/>
</dbReference>
<dbReference type="InterPro" id="IPR041581">
    <property type="entry name" value="Glyoxalase_6"/>
</dbReference>
<dbReference type="InterPro" id="IPR029068">
    <property type="entry name" value="Glyas_Bleomycin-R_OHBP_Dase"/>
</dbReference>
<gene>
    <name evidence="7" type="ORF">GCM10009843_31600</name>
</gene>
<keyword evidence="5" id="KW-0456">Lyase</keyword>
<comment type="similarity">
    <text evidence="2">Belongs to the pterin-4-alpha-carbinolamine dehydratase family.</text>
</comment>
<dbReference type="SUPFAM" id="SSF55248">
    <property type="entry name" value="PCD-like"/>
    <property type="match status" value="1"/>
</dbReference>
<dbReference type="EC" id="4.2.1.96" evidence="3"/>
<dbReference type="InterPro" id="IPR001533">
    <property type="entry name" value="Pterin_deHydtase"/>
</dbReference>
<feature type="domain" description="Glyoxalase-like" evidence="6">
    <location>
        <begin position="128"/>
        <end position="234"/>
    </location>
</feature>
<comment type="catalytic activity">
    <reaction evidence="1">
        <text>(4aS,6R)-4a-hydroxy-L-erythro-5,6,7,8-tetrahydrobiopterin = (6R)-L-erythro-6,7-dihydrobiopterin + H2O</text>
        <dbReference type="Rhea" id="RHEA:11920"/>
        <dbReference type="ChEBI" id="CHEBI:15377"/>
        <dbReference type="ChEBI" id="CHEBI:15642"/>
        <dbReference type="ChEBI" id="CHEBI:43120"/>
        <dbReference type="EC" id="4.2.1.96"/>
    </reaction>
</comment>
<proteinExistence type="inferred from homology"/>
<dbReference type="EMBL" id="BAAAQQ010000013">
    <property type="protein sequence ID" value="GAA2129702.1"/>
    <property type="molecule type" value="Genomic_DNA"/>
</dbReference>
<evidence type="ECO:0000256" key="4">
    <source>
        <dbReference type="ARBA" id="ARBA00021735"/>
    </source>
</evidence>
<dbReference type="RefSeq" id="WP_344304761.1">
    <property type="nucleotide sequence ID" value="NZ_BAAAQQ010000013.1"/>
</dbReference>
<organism evidence="7 8">
    <name type="scientific">Nocardioides bigeumensis</name>
    <dbReference type="NCBI Taxonomy" id="433657"/>
    <lineage>
        <taxon>Bacteria</taxon>
        <taxon>Bacillati</taxon>
        <taxon>Actinomycetota</taxon>
        <taxon>Actinomycetes</taxon>
        <taxon>Propionibacteriales</taxon>
        <taxon>Nocardioidaceae</taxon>
        <taxon>Nocardioides</taxon>
    </lineage>
</organism>
<protein>
    <recommendedName>
        <fullName evidence="4">Putative pterin-4-alpha-carbinolamine dehydratase</fullName>
        <ecNumber evidence="3">4.2.1.96</ecNumber>
    </recommendedName>
</protein>
<dbReference type="PANTHER" id="PTHR35908:SF1">
    <property type="entry name" value="CONSERVED PROTEIN"/>
    <property type="match status" value="1"/>
</dbReference>
<sequence length="238" mass="25788">MTGDNKEMLRDHVVNERLREGLGDWRKLAQALHARYATRDLAEGAQLVSAIATAETDMGSHLRFTVGEQYVDLRLVSHDAIYRDGEGNEHVVQWVTGRDLELAAHISKVAAELHVTADPASITAIELGLDTADSARIAPMWAALLTGSTDAVGHGSIGDDVRDQTERMPVLWFQDTDAHETPRQRFHLDVWVAPDQAEARLAAAVAAGGTVVDDSNAPAYTIVADADGNRACVCTTLR</sequence>
<evidence type="ECO:0000256" key="2">
    <source>
        <dbReference type="ARBA" id="ARBA00006472"/>
    </source>
</evidence>
<evidence type="ECO:0000256" key="3">
    <source>
        <dbReference type="ARBA" id="ARBA00013252"/>
    </source>
</evidence>
<dbReference type="Pfam" id="PF18029">
    <property type="entry name" value="Glyoxalase_6"/>
    <property type="match status" value="1"/>
</dbReference>
<name>A0ABN2YMX3_9ACTN</name>
<evidence type="ECO:0000313" key="8">
    <source>
        <dbReference type="Proteomes" id="UP001500575"/>
    </source>
</evidence>
<dbReference type="InterPro" id="IPR036428">
    <property type="entry name" value="PCD_sf"/>
</dbReference>
<comment type="caution">
    <text evidence="7">The sequence shown here is derived from an EMBL/GenBank/DDBJ whole genome shotgun (WGS) entry which is preliminary data.</text>
</comment>
<dbReference type="Gene3D" id="3.30.1360.20">
    <property type="entry name" value="Transcriptional coactivator/pterin dehydratase"/>
    <property type="match status" value="1"/>
</dbReference>
<dbReference type="Proteomes" id="UP001500575">
    <property type="component" value="Unassembled WGS sequence"/>
</dbReference>
<evidence type="ECO:0000256" key="1">
    <source>
        <dbReference type="ARBA" id="ARBA00001554"/>
    </source>
</evidence>
<evidence type="ECO:0000313" key="7">
    <source>
        <dbReference type="EMBL" id="GAA2129702.1"/>
    </source>
</evidence>
<dbReference type="Pfam" id="PF01329">
    <property type="entry name" value="Pterin_4a"/>
    <property type="match status" value="1"/>
</dbReference>
<accession>A0ABN2YMX3</accession>
<reference evidence="7 8" key="1">
    <citation type="journal article" date="2019" name="Int. J. Syst. Evol. Microbiol.">
        <title>The Global Catalogue of Microorganisms (GCM) 10K type strain sequencing project: providing services to taxonomists for standard genome sequencing and annotation.</title>
        <authorList>
            <consortium name="The Broad Institute Genomics Platform"/>
            <consortium name="The Broad Institute Genome Sequencing Center for Infectious Disease"/>
            <person name="Wu L."/>
            <person name="Ma J."/>
        </authorList>
    </citation>
    <scope>NUCLEOTIDE SEQUENCE [LARGE SCALE GENOMIC DNA]</scope>
    <source>
        <strain evidence="7 8">JCM 16021</strain>
    </source>
</reference>
<evidence type="ECO:0000256" key="5">
    <source>
        <dbReference type="ARBA" id="ARBA00023239"/>
    </source>
</evidence>
<dbReference type="Gene3D" id="3.10.180.10">
    <property type="entry name" value="2,3-Dihydroxybiphenyl 1,2-Dioxygenase, domain 1"/>
    <property type="match status" value="1"/>
</dbReference>